<protein>
    <recommendedName>
        <fullName evidence="4">Glutamate synthase domain-containing protein</fullName>
    </recommendedName>
</protein>
<dbReference type="InterPro" id="IPR002932">
    <property type="entry name" value="Glu_synthdom"/>
</dbReference>
<feature type="region of interest" description="Disordered" evidence="2">
    <location>
        <begin position="481"/>
        <end position="550"/>
    </location>
</feature>
<reference evidence="5 6" key="1">
    <citation type="journal article" date="2020" name="Int. J. Syst. Evol. Microbiol.">
        <title>Reclassification of Streptomyces castelarensis and Streptomyces sporoclivatus as later heterotypic synonyms of Streptomyces antimycoticus.</title>
        <authorList>
            <person name="Komaki H."/>
            <person name="Tamura T."/>
        </authorList>
    </citation>
    <scope>NUCLEOTIDE SEQUENCE [LARGE SCALE GENOMIC DNA]</scope>
    <source>
        <strain evidence="5 6">NBRC 12839</strain>
    </source>
</reference>
<keyword evidence="3" id="KW-0472">Membrane</keyword>
<organism evidence="5 6">
    <name type="scientific">Streptomyces antimycoticus</name>
    <dbReference type="NCBI Taxonomy" id="68175"/>
    <lineage>
        <taxon>Bacteria</taxon>
        <taxon>Bacillati</taxon>
        <taxon>Actinomycetota</taxon>
        <taxon>Actinomycetes</taxon>
        <taxon>Kitasatosporales</taxon>
        <taxon>Streptomycetaceae</taxon>
        <taxon>Streptomyces</taxon>
        <taxon>Streptomyces violaceusniger group</taxon>
    </lineage>
</organism>
<sequence length="550" mass="59083">MTGPALTTALGAALAWWVSPWWWLLVVVAAAMTAVAVRDVVQREHSVLRNYPLLGHLRFLLEALRPELQQYFIERDYDGRPYDRDVRSIVYERAKGVDAEEPFGTERDVGAAGYEFLVPSLAPKATPDQPPRVRIGGPDCAKPYDMALLNISAMSFGSLSANAILALNRGAALGGFAQDTGEGGLSEYHLRHGGDLIWEIGTGYFGCRTDDGDFDAAMFAEKAAHDQVQCVSLKLSQGAKPGMGGVLPGSKVNAEIAKVREVPQGQTVVSPPYHRVFSTPRELVRFIGRMRELAGGKPTGFKLCLTSRRQFLAVCKAMLSEGVTPDFIVVDGAEGGTGAAPLEFADHVGTPLTEGLITVHNALVGTGLRDRIRVGASGKVATGSDMVKRMVQGADYTNAARAMIFATGCIQAQRCHTNTCPSGWPHRILGGPAHWTWVTSRRAWSGSSGPRYTGRCRSWRPWASMTPPSCVRTCCGRGSTPSPSAPTRSCPSGWLRGSCSPSPRRRGPRTGPPPTPASSPSDPARPQVRTRSAAGPGQCAKGWARRRRPG</sequence>
<evidence type="ECO:0000256" key="2">
    <source>
        <dbReference type="SAM" id="MobiDB-lite"/>
    </source>
</evidence>
<dbReference type="SUPFAM" id="SSF51395">
    <property type="entry name" value="FMN-linked oxidoreductases"/>
    <property type="match status" value="1"/>
</dbReference>
<dbReference type="GO" id="GO:0015930">
    <property type="term" value="F:glutamate synthase activity"/>
    <property type="evidence" value="ECO:0007669"/>
    <property type="project" value="InterPro"/>
</dbReference>
<gene>
    <name evidence="5" type="ORF">SANT12839_096790</name>
</gene>
<keyword evidence="3" id="KW-1133">Transmembrane helix</keyword>
<accession>A0A4D4KQW3</accession>
<feature type="compositionally biased region" description="Polar residues" evidence="2">
    <location>
        <begin position="481"/>
        <end position="490"/>
    </location>
</feature>
<dbReference type="PANTHER" id="PTHR43819">
    <property type="entry name" value="ARCHAEAL-TYPE GLUTAMATE SYNTHASE [NADPH]"/>
    <property type="match status" value="1"/>
</dbReference>
<dbReference type="Gene3D" id="3.20.20.70">
    <property type="entry name" value="Aldolase class I"/>
    <property type="match status" value="1"/>
</dbReference>
<dbReference type="AlphaFoldDB" id="A0A4D4KQW3"/>
<dbReference type="CDD" id="cd02808">
    <property type="entry name" value="GltS_FMN"/>
    <property type="match status" value="1"/>
</dbReference>
<dbReference type="EMBL" id="BJHV01000001">
    <property type="protein sequence ID" value="GDY48797.1"/>
    <property type="molecule type" value="Genomic_DNA"/>
</dbReference>
<evidence type="ECO:0000313" key="5">
    <source>
        <dbReference type="EMBL" id="GDY48797.1"/>
    </source>
</evidence>
<keyword evidence="6" id="KW-1185">Reference proteome</keyword>
<comment type="caution">
    <text evidence="5">The sequence shown here is derived from an EMBL/GenBank/DDBJ whole genome shotgun (WGS) entry which is preliminary data.</text>
</comment>
<evidence type="ECO:0000259" key="4">
    <source>
        <dbReference type="Pfam" id="PF01645"/>
    </source>
</evidence>
<dbReference type="GO" id="GO:0006537">
    <property type="term" value="P:glutamate biosynthetic process"/>
    <property type="evidence" value="ECO:0007669"/>
    <property type="project" value="InterPro"/>
</dbReference>
<evidence type="ECO:0000256" key="1">
    <source>
        <dbReference type="ARBA" id="ARBA00009716"/>
    </source>
</evidence>
<dbReference type="InterPro" id="IPR013785">
    <property type="entry name" value="Aldolase_TIM"/>
</dbReference>
<feature type="domain" description="Glutamate synthase" evidence="4">
    <location>
        <begin position="149"/>
        <end position="423"/>
    </location>
</feature>
<dbReference type="PANTHER" id="PTHR43819:SF1">
    <property type="entry name" value="ARCHAEAL-TYPE GLUTAMATE SYNTHASE [NADPH]"/>
    <property type="match status" value="1"/>
</dbReference>
<dbReference type="Proteomes" id="UP000299290">
    <property type="component" value="Unassembled WGS sequence"/>
</dbReference>
<evidence type="ECO:0000256" key="3">
    <source>
        <dbReference type="SAM" id="Phobius"/>
    </source>
</evidence>
<keyword evidence="3" id="KW-0812">Transmembrane</keyword>
<name>A0A4D4KQW3_9ACTN</name>
<evidence type="ECO:0000313" key="6">
    <source>
        <dbReference type="Proteomes" id="UP000299290"/>
    </source>
</evidence>
<feature type="transmembrane region" description="Helical" evidence="3">
    <location>
        <begin position="20"/>
        <end position="41"/>
    </location>
</feature>
<proteinExistence type="inferred from homology"/>
<dbReference type="Pfam" id="PF01645">
    <property type="entry name" value="Glu_synthase"/>
    <property type="match status" value="1"/>
</dbReference>
<comment type="similarity">
    <text evidence="1">Belongs to the glutamate synthase family.</text>
</comment>